<dbReference type="EMBL" id="JBEVCJ010000001">
    <property type="protein sequence ID" value="MET1253569.1"/>
    <property type="molecule type" value="Genomic_DNA"/>
</dbReference>
<dbReference type="Proteomes" id="UP001548189">
    <property type="component" value="Unassembled WGS sequence"/>
</dbReference>
<dbReference type="PANTHER" id="PTHR30383">
    <property type="entry name" value="THIOESTERASE 1/PROTEASE 1/LYSOPHOSPHOLIPASE L1"/>
    <property type="match status" value="1"/>
</dbReference>
<dbReference type="SUPFAM" id="SSF52266">
    <property type="entry name" value="SGNH hydrolase"/>
    <property type="match status" value="1"/>
</dbReference>
<dbReference type="Pfam" id="PF13472">
    <property type="entry name" value="Lipase_GDSL_2"/>
    <property type="match status" value="1"/>
</dbReference>
<organism evidence="1 2">
    <name type="scientific">Aliikangiella maris</name>
    <dbReference type="NCBI Taxonomy" id="3162458"/>
    <lineage>
        <taxon>Bacteria</taxon>
        <taxon>Pseudomonadati</taxon>
        <taxon>Pseudomonadota</taxon>
        <taxon>Gammaproteobacteria</taxon>
        <taxon>Oceanospirillales</taxon>
        <taxon>Pleioneaceae</taxon>
        <taxon>Aliikangiella</taxon>
    </lineage>
</organism>
<dbReference type="InterPro" id="IPR013830">
    <property type="entry name" value="SGNH_hydro"/>
</dbReference>
<gene>
    <name evidence="1" type="ORF">ABVT43_00365</name>
</gene>
<sequence>MAIKILFFGDSITFGLKDKEKGGWIERIRSRFLNLSNPATLKENCEETFWYNLGVPSENTDGLRHRLANELQARVFKKEQPIVVFNYGINDAVIHKNKNWVPLEYFKRNLVEAIQLAQDANAKVLLMTMIPIADFVDNKINQYQQQISNQDLARYAELTLQIAQQSNCESLDLFQTFNEALKLLSADRSGNFSTDFLAGFYANDGIHPNDGGHQILADLIYPVLINLINDNLTNNVQLRY</sequence>
<protein>
    <submittedName>
        <fullName evidence="1">GDSL-type esterase/lipase family protein</fullName>
    </submittedName>
</protein>
<accession>A0ABV2BNV0</accession>
<dbReference type="InterPro" id="IPR051532">
    <property type="entry name" value="Ester_Hydrolysis_Enzymes"/>
</dbReference>
<comment type="caution">
    <text evidence="1">The sequence shown here is derived from an EMBL/GenBank/DDBJ whole genome shotgun (WGS) entry which is preliminary data.</text>
</comment>
<name>A0ABV2BNV0_9GAMM</name>
<evidence type="ECO:0000313" key="1">
    <source>
        <dbReference type="EMBL" id="MET1253569.1"/>
    </source>
</evidence>
<reference evidence="1 2" key="1">
    <citation type="submission" date="2024-06" db="EMBL/GenBank/DDBJ databases">
        <authorList>
            <person name="Li F."/>
        </authorList>
    </citation>
    <scope>NUCLEOTIDE SEQUENCE [LARGE SCALE GENOMIC DNA]</scope>
    <source>
        <strain evidence="1 2">GXAS 311</strain>
    </source>
</reference>
<proteinExistence type="predicted"/>
<evidence type="ECO:0000313" key="2">
    <source>
        <dbReference type="Proteomes" id="UP001548189"/>
    </source>
</evidence>
<dbReference type="Gene3D" id="3.40.50.1110">
    <property type="entry name" value="SGNH hydrolase"/>
    <property type="match status" value="1"/>
</dbReference>
<dbReference type="PANTHER" id="PTHR30383:SF5">
    <property type="entry name" value="SGNH HYDROLASE-TYPE ESTERASE DOMAIN-CONTAINING PROTEIN"/>
    <property type="match status" value="1"/>
</dbReference>
<keyword evidence="2" id="KW-1185">Reference proteome</keyword>
<dbReference type="InterPro" id="IPR036514">
    <property type="entry name" value="SGNH_hydro_sf"/>
</dbReference>